<dbReference type="Proteomes" id="UP000230233">
    <property type="component" value="Chromosome III"/>
</dbReference>
<evidence type="ECO:0000313" key="2">
    <source>
        <dbReference type="Proteomes" id="UP000230233"/>
    </source>
</evidence>
<protein>
    <submittedName>
        <fullName evidence="1">Uncharacterized protein</fullName>
    </submittedName>
</protein>
<dbReference type="EMBL" id="PDUG01000003">
    <property type="protein sequence ID" value="PIC39743.1"/>
    <property type="molecule type" value="Genomic_DNA"/>
</dbReference>
<name>A0A2G5UJX4_9PELO</name>
<keyword evidence="2" id="KW-1185">Reference proteome</keyword>
<accession>A0A2G5UJX4</accession>
<sequence length="124" mass="15096">MEPEPEHEVERRERGILMFSIRNLYWDISRRRKRIRLNAQRLRVPNPFPTGIYRIPDAQLDGASMEQLLEIKKDLEKFQSEIIEKQPEYQTEPPERFVNPSGLQWEIQEFKRRTMARIGRWFGR</sequence>
<proteinExistence type="predicted"/>
<comment type="caution">
    <text evidence="1">The sequence shown here is derived from an EMBL/GenBank/DDBJ whole genome shotgun (WGS) entry which is preliminary data.</text>
</comment>
<evidence type="ECO:0000313" key="1">
    <source>
        <dbReference type="EMBL" id="PIC39743.1"/>
    </source>
</evidence>
<dbReference type="OrthoDB" id="10332923at2759"/>
<dbReference type="AlphaFoldDB" id="A0A2G5UJX4"/>
<gene>
    <name evidence="1" type="primary">Cnig_chr_III.g11334</name>
    <name evidence="1" type="ORF">B9Z55_011334</name>
</gene>
<organism evidence="1 2">
    <name type="scientific">Caenorhabditis nigoni</name>
    <dbReference type="NCBI Taxonomy" id="1611254"/>
    <lineage>
        <taxon>Eukaryota</taxon>
        <taxon>Metazoa</taxon>
        <taxon>Ecdysozoa</taxon>
        <taxon>Nematoda</taxon>
        <taxon>Chromadorea</taxon>
        <taxon>Rhabditida</taxon>
        <taxon>Rhabditina</taxon>
        <taxon>Rhabditomorpha</taxon>
        <taxon>Rhabditoidea</taxon>
        <taxon>Rhabditidae</taxon>
        <taxon>Peloderinae</taxon>
        <taxon>Caenorhabditis</taxon>
    </lineage>
</organism>
<reference evidence="2" key="1">
    <citation type="submission" date="2017-10" db="EMBL/GenBank/DDBJ databases">
        <title>Rapid genome shrinkage in a self-fertile nematode reveals novel sperm competition proteins.</title>
        <authorList>
            <person name="Yin D."/>
            <person name="Schwarz E.M."/>
            <person name="Thomas C.G."/>
            <person name="Felde R.L."/>
            <person name="Korf I.F."/>
            <person name="Cutter A.D."/>
            <person name="Schartner C.M."/>
            <person name="Ralston E.J."/>
            <person name="Meyer B.J."/>
            <person name="Haag E.S."/>
        </authorList>
    </citation>
    <scope>NUCLEOTIDE SEQUENCE [LARGE SCALE GENOMIC DNA]</scope>
    <source>
        <strain evidence="2">JU1422</strain>
    </source>
</reference>